<feature type="domain" description="C2H2-type" evidence="13">
    <location>
        <begin position="436"/>
        <end position="463"/>
    </location>
</feature>
<keyword evidence="9" id="KW-0804">Transcription</keyword>
<feature type="domain" description="C2H2-type" evidence="13">
    <location>
        <begin position="323"/>
        <end position="350"/>
    </location>
</feature>
<accession>A0A8J9U5G0</accession>
<keyword evidence="4" id="KW-0677">Repeat</keyword>
<name>A0A8J9U5G0_9NEOP</name>
<feature type="domain" description="C2H2-type" evidence="13">
    <location>
        <begin position="464"/>
        <end position="491"/>
    </location>
</feature>
<feature type="domain" description="C2H2-type" evidence="13">
    <location>
        <begin position="492"/>
        <end position="519"/>
    </location>
</feature>
<dbReference type="AlphaFoldDB" id="A0A8J9U5G0"/>
<evidence type="ECO:0000259" key="14">
    <source>
        <dbReference type="PROSITE" id="PS51915"/>
    </source>
</evidence>
<feature type="binding site" evidence="12">
    <location>
        <position position="58"/>
    </location>
    <ligand>
        <name>Zn(2+)</name>
        <dbReference type="ChEBI" id="CHEBI:29105"/>
    </ligand>
</feature>
<dbReference type="PROSITE" id="PS51915">
    <property type="entry name" value="ZAD"/>
    <property type="match status" value="1"/>
</dbReference>
<dbReference type="InterPro" id="IPR036236">
    <property type="entry name" value="Znf_C2H2_sf"/>
</dbReference>
<dbReference type="FunFam" id="3.30.160.60:FF:002343">
    <property type="entry name" value="Zinc finger protein 33A"/>
    <property type="match status" value="1"/>
</dbReference>
<evidence type="ECO:0000256" key="9">
    <source>
        <dbReference type="ARBA" id="ARBA00023163"/>
    </source>
</evidence>
<evidence type="ECO:0000256" key="10">
    <source>
        <dbReference type="ARBA" id="ARBA00023242"/>
    </source>
</evidence>
<dbReference type="PANTHER" id="PTHR24379:SF125">
    <property type="entry name" value="C2H2-TYPE DOMAIN-CONTAINING PROTEIN"/>
    <property type="match status" value="1"/>
</dbReference>
<gene>
    <name evidence="15" type="ORF">BINO364_LOCUS1266</name>
</gene>
<feature type="domain" description="C2H2-type" evidence="13">
    <location>
        <begin position="295"/>
        <end position="322"/>
    </location>
</feature>
<dbReference type="PANTHER" id="PTHR24379">
    <property type="entry name" value="KRAB AND ZINC FINGER DOMAIN-CONTAINING"/>
    <property type="match status" value="1"/>
</dbReference>
<dbReference type="Gene3D" id="3.30.160.60">
    <property type="entry name" value="Classic Zinc Finger"/>
    <property type="match status" value="6"/>
</dbReference>
<protein>
    <submittedName>
        <fullName evidence="15">Uncharacterized protein</fullName>
    </submittedName>
</protein>
<feature type="binding site" evidence="12">
    <location>
        <position position="19"/>
    </location>
    <ligand>
        <name>Zn(2+)</name>
        <dbReference type="ChEBI" id="CHEBI:29105"/>
    </ligand>
</feature>
<feature type="domain" description="C2H2-type" evidence="13">
    <location>
        <begin position="351"/>
        <end position="379"/>
    </location>
</feature>
<sequence>MSFITDHNSLLSSHSCRVCLDKNYIGGINLDQNKYILELFEYCFGFNVKIQYSPKILCYKCAETIQDYAKFKKKCVESEIFWNSFDSNYTINNGDSEKVEIKIEKVNYEELNDFSHNKGLVETIDYTSEDSQEHSKSHLNMNKDCLYENNKKIEHKVTKKFECHKCKKQYSKQSWLYQHMKKLCYKGKHKKIIIPKKVVEKEEDTENAKLSSKCGLCNVSNCRDLKEHLDDHYSNNDLKCQICLYTGRDFADMITHRFEHCPERKLFCHICDKKKASILSLQFHFRSFHLQTPGGLCSVCNKTFKKFKTWKRHERLHNENSLFVCDHCGRKFVFRHEIKSHLIHHTDVRQYVCETCGKGFKRMWGLKDHIENVHSSAQPVKCEHCNKIYKSQSKLELHMRNISKDKPFVCEVCSKKFVSEKVLKKHMFWHTGERPFTCRICGSKYKAKGQLNLHMRNHTGVMPHKCINCGKGFPNSYQLKRHRSVHTGVRAHKCEKCERSFHEKKALLEHASQHNSTDDVKTET</sequence>
<evidence type="ECO:0000256" key="2">
    <source>
        <dbReference type="ARBA" id="ARBA00006991"/>
    </source>
</evidence>
<feature type="domain" description="C2H2-type" evidence="13">
    <location>
        <begin position="380"/>
        <end position="407"/>
    </location>
</feature>
<dbReference type="PROSITE" id="PS50157">
    <property type="entry name" value="ZINC_FINGER_C2H2_2"/>
    <property type="match status" value="9"/>
</dbReference>
<evidence type="ECO:0000256" key="4">
    <source>
        <dbReference type="ARBA" id="ARBA00022737"/>
    </source>
</evidence>
<dbReference type="InterPro" id="IPR012934">
    <property type="entry name" value="Znf_AD"/>
</dbReference>
<dbReference type="SUPFAM" id="SSF57667">
    <property type="entry name" value="beta-beta-alpha zinc fingers"/>
    <property type="match status" value="6"/>
</dbReference>
<keyword evidence="8" id="KW-0238">DNA-binding</keyword>
<evidence type="ECO:0000256" key="11">
    <source>
        <dbReference type="PROSITE-ProRule" id="PRU00042"/>
    </source>
</evidence>
<dbReference type="FunFam" id="3.30.160.60:FF:000072">
    <property type="entry name" value="zinc finger protein 143 isoform X1"/>
    <property type="match status" value="1"/>
</dbReference>
<keyword evidence="6 12" id="KW-0862">Zinc</keyword>
<dbReference type="GO" id="GO:0006355">
    <property type="term" value="P:regulation of DNA-templated transcription"/>
    <property type="evidence" value="ECO:0007669"/>
    <property type="project" value="UniProtKB-ARBA"/>
</dbReference>
<keyword evidence="5 11" id="KW-0863">Zinc-finger</keyword>
<dbReference type="GO" id="GO:0005634">
    <property type="term" value="C:nucleus"/>
    <property type="evidence" value="ECO:0007669"/>
    <property type="project" value="UniProtKB-SubCell"/>
</dbReference>
<dbReference type="FunFam" id="3.30.160.60:FF:001480">
    <property type="entry name" value="Si:cabz01071911.3"/>
    <property type="match status" value="1"/>
</dbReference>
<evidence type="ECO:0000256" key="6">
    <source>
        <dbReference type="ARBA" id="ARBA00022833"/>
    </source>
</evidence>
<feature type="domain" description="C2H2-type" evidence="13">
    <location>
        <begin position="408"/>
        <end position="435"/>
    </location>
</feature>
<evidence type="ECO:0000313" key="15">
    <source>
        <dbReference type="EMBL" id="CAH0714187.1"/>
    </source>
</evidence>
<dbReference type="Pfam" id="PF00096">
    <property type="entry name" value="zf-C2H2"/>
    <property type="match status" value="6"/>
</dbReference>
<organism evidence="15 16">
    <name type="scientific">Brenthis ino</name>
    <name type="common">lesser marbled fritillary</name>
    <dbReference type="NCBI Taxonomy" id="405034"/>
    <lineage>
        <taxon>Eukaryota</taxon>
        <taxon>Metazoa</taxon>
        <taxon>Ecdysozoa</taxon>
        <taxon>Arthropoda</taxon>
        <taxon>Hexapoda</taxon>
        <taxon>Insecta</taxon>
        <taxon>Pterygota</taxon>
        <taxon>Neoptera</taxon>
        <taxon>Endopterygota</taxon>
        <taxon>Lepidoptera</taxon>
        <taxon>Glossata</taxon>
        <taxon>Ditrysia</taxon>
        <taxon>Papilionoidea</taxon>
        <taxon>Nymphalidae</taxon>
        <taxon>Heliconiinae</taxon>
        <taxon>Argynnini</taxon>
        <taxon>Brenthis</taxon>
    </lineage>
</organism>
<dbReference type="Pfam" id="PF07776">
    <property type="entry name" value="zf-AD"/>
    <property type="match status" value="1"/>
</dbReference>
<keyword evidence="7" id="KW-0805">Transcription regulation</keyword>
<evidence type="ECO:0000259" key="13">
    <source>
        <dbReference type="PROSITE" id="PS50157"/>
    </source>
</evidence>
<evidence type="ECO:0000256" key="1">
    <source>
        <dbReference type="ARBA" id="ARBA00004123"/>
    </source>
</evidence>
<feature type="domain" description="C2H2-type" evidence="13">
    <location>
        <begin position="161"/>
        <end position="190"/>
    </location>
</feature>
<dbReference type="SMART" id="SM00355">
    <property type="entry name" value="ZnF_C2H2"/>
    <property type="match status" value="12"/>
</dbReference>
<evidence type="ECO:0000313" key="16">
    <source>
        <dbReference type="Proteomes" id="UP000838878"/>
    </source>
</evidence>
<comment type="subcellular location">
    <subcellularLocation>
        <location evidence="1">Nucleus</location>
    </subcellularLocation>
</comment>
<evidence type="ECO:0000256" key="12">
    <source>
        <dbReference type="PROSITE-ProRule" id="PRU01263"/>
    </source>
</evidence>
<proteinExistence type="inferred from homology"/>
<feature type="non-terminal residue" evidence="15">
    <location>
        <position position="524"/>
    </location>
</feature>
<feature type="binding site" evidence="12">
    <location>
        <position position="61"/>
    </location>
    <ligand>
        <name>Zn(2+)</name>
        <dbReference type="ChEBI" id="CHEBI:29105"/>
    </ligand>
</feature>
<feature type="binding site" evidence="12">
    <location>
        <position position="16"/>
    </location>
    <ligand>
        <name>Zn(2+)</name>
        <dbReference type="ChEBI" id="CHEBI:29105"/>
    </ligand>
</feature>
<keyword evidence="3 12" id="KW-0479">Metal-binding</keyword>
<dbReference type="SMART" id="SM00868">
    <property type="entry name" value="zf-AD"/>
    <property type="match status" value="2"/>
</dbReference>
<dbReference type="Proteomes" id="UP000838878">
    <property type="component" value="Chromosome 1"/>
</dbReference>
<evidence type="ECO:0000256" key="8">
    <source>
        <dbReference type="ARBA" id="ARBA00023125"/>
    </source>
</evidence>
<dbReference type="EMBL" id="OV170221">
    <property type="protein sequence ID" value="CAH0714187.1"/>
    <property type="molecule type" value="Genomic_DNA"/>
</dbReference>
<evidence type="ECO:0000256" key="3">
    <source>
        <dbReference type="ARBA" id="ARBA00022723"/>
    </source>
</evidence>
<evidence type="ECO:0000256" key="5">
    <source>
        <dbReference type="ARBA" id="ARBA00022771"/>
    </source>
</evidence>
<feature type="domain" description="ZAD" evidence="14">
    <location>
        <begin position="14"/>
        <end position="85"/>
    </location>
</feature>
<comment type="similarity">
    <text evidence="2">Belongs to the krueppel C2H2-type zinc-finger protein family.</text>
</comment>
<dbReference type="GO" id="GO:0008270">
    <property type="term" value="F:zinc ion binding"/>
    <property type="evidence" value="ECO:0007669"/>
    <property type="project" value="UniProtKB-UniRule"/>
</dbReference>
<dbReference type="OrthoDB" id="8117402at2759"/>
<reference evidence="15" key="1">
    <citation type="submission" date="2021-12" db="EMBL/GenBank/DDBJ databases">
        <authorList>
            <person name="Martin H S."/>
        </authorList>
    </citation>
    <scope>NUCLEOTIDE SEQUENCE</scope>
</reference>
<evidence type="ECO:0000256" key="7">
    <source>
        <dbReference type="ARBA" id="ARBA00023015"/>
    </source>
</evidence>
<dbReference type="PROSITE" id="PS00028">
    <property type="entry name" value="ZINC_FINGER_C2H2_1"/>
    <property type="match status" value="7"/>
</dbReference>
<dbReference type="InterPro" id="IPR013087">
    <property type="entry name" value="Znf_C2H2_type"/>
</dbReference>
<dbReference type="GO" id="GO:0003677">
    <property type="term" value="F:DNA binding"/>
    <property type="evidence" value="ECO:0007669"/>
    <property type="project" value="UniProtKB-KW"/>
</dbReference>
<keyword evidence="10" id="KW-0539">Nucleus</keyword>
<keyword evidence="16" id="KW-1185">Reference proteome</keyword>